<organism evidence="1 2">
    <name type="scientific">Amycolatopsis samaneae</name>
    <dbReference type="NCBI Taxonomy" id="664691"/>
    <lineage>
        <taxon>Bacteria</taxon>
        <taxon>Bacillati</taxon>
        <taxon>Actinomycetota</taxon>
        <taxon>Actinomycetes</taxon>
        <taxon>Pseudonocardiales</taxon>
        <taxon>Pseudonocardiaceae</taxon>
        <taxon>Amycolatopsis</taxon>
    </lineage>
</organism>
<dbReference type="Proteomes" id="UP001597419">
    <property type="component" value="Unassembled WGS sequence"/>
</dbReference>
<protein>
    <recommendedName>
        <fullName evidence="3">Exo-alpha-sialidase</fullName>
    </recommendedName>
</protein>
<accession>A0ABW5GF16</accession>
<proteinExistence type="predicted"/>
<reference evidence="2" key="1">
    <citation type="journal article" date="2019" name="Int. J. Syst. Evol. Microbiol.">
        <title>The Global Catalogue of Microorganisms (GCM) 10K type strain sequencing project: providing services to taxonomists for standard genome sequencing and annotation.</title>
        <authorList>
            <consortium name="The Broad Institute Genomics Platform"/>
            <consortium name="The Broad Institute Genome Sequencing Center for Infectious Disease"/>
            <person name="Wu L."/>
            <person name="Ma J."/>
        </authorList>
    </citation>
    <scope>NUCLEOTIDE SEQUENCE [LARGE SCALE GENOMIC DNA]</scope>
    <source>
        <strain evidence="2">CGMCC 4.7643</strain>
    </source>
</reference>
<sequence length="301" mass="31082">MTLRARSGYGAQAELTVPATDGDRLLALGSAFGGAHGNPRPTIWAGGPAGLTEYPQGMELLGGPRAITVSGSAAGPSAYVLSGQWEHPRGGVGASVWVSADGADWSRLDEDPALLSTPGEQTRILATAHAADGFVAVGDARSDRLAPTVWTSGEGRSWRREALPSDGTWDASAWRITCRESCFAAGVAARPGGGPQRVACWTREGTAWRPMVLSGPEVPGAELLEVTGASRDESGTALVTGKAGGKPRLWRFGPGCGGFAELPLPEDVPEITAFADGGTALLATTGRERSGLWRRALSAPV</sequence>
<keyword evidence="2" id="KW-1185">Reference proteome</keyword>
<dbReference type="EMBL" id="JBHUKU010000004">
    <property type="protein sequence ID" value="MFD2458490.1"/>
    <property type="molecule type" value="Genomic_DNA"/>
</dbReference>
<evidence type="ECO:0008006" key="3">
    <source>
        <dbReference type="Google" id="ProtNLM"/>
    </source>
</evidence>
<evidence type="ECO:0000313" key="2">
    <source>
        <dbReference type="Proteomes" id="UP001597419"/>
    </source>
</evidence>
<evidence type="ECO:0000313" key="1">
    <source>
        <dbReference type="EMBL" id="MFD2458490.1"/>
    </source>
</evidence>
<comment type="caution">
    <text evidence="1">The sequence shown here is derived from an EMBL/GenBank/DDBJ whole genome shotgun (WGS) entry which is preliminary data.</text>
</comment>
<name>A0ABW5GF16_9PSEU</name>
<dbReference type="RefSeq" id="WP_345387937.1">
    <property type="nucleotide sequence ID" value="NZ_BAABHG010000002.1"/>
</dbReference>
<gene>
    <name evidence="1" type="ORF">ACFSYJ_07765</name>
</gene>